<keyword evidence="4 5" id="KW-0378">Hydrolase</keyword>
<dbReference type="InterPro" id="IPR002716">
    <property type="entry name" value="PIN_dom"/>
</dbReference>
<comment type="function">
    <text evidence="5">Toxic component of a toxin-antitoxin (TA) system. An RNase.</text>
</comment>
<dbReference type="GO" id="GO:0000287">
    <property type="term" value="F:magnesium ion binding"/>
    <property type="evidence" value="ECO:0007669"/>
    <property type="project" value="UniProtKB-UniRule"/>
</dbReference>
<protein>
    <recommendedName>
        <fullName evidence="5">Ribonuclease VapC</fullName>
        <shortName evidence="5">RNase VapC</shortName>
        <ecNumber evidence="5">3.1.-.-</ecNumber>
    </recommendedName>
    <alternativeName>
        <fullName evidence="5">Toxin VapC</fullName>
    </alternativeName>
</protein>
<dbReference type="GO" id="GO:0090729">
    <property type="term" value="F:toxin activity"/>
    <property type="evidence" value="ECO:0007669"/>
    <property type="project" value="UniProtKB-KW"/>
</dbReference>
<feature type="binding site" evidence="5">
    <location>
        <position position="116"/>
    </location>
    <ligand>
        <name>Mg(2+)</name>
        <dbReference type="ChEBI" id="CHEBI:18420"/>
    </ligand>
</feature>
<keyword evidence="3 5" id="KW-0479">Metal-binding</keyword>
<feature type="domain" description="PIN" evidence="6">
    <location>
        <begin position="11"/>
        <end position="139"/>
    </location>
</feature>
<sequence>MTDASASSKLYFDANVFIYAVEGSDDIAGRLRTLFELLNRAVNLAVTSELTLAEVLPKANPIRRRNYLELILHSGLFDLHPVTRDILMETANYRRIVSALEPDISKPHASMPKLPDAIHVVTAVRAGCRRMLSFDRALKLPEGLHRVTRDGLPRLIEEMS</sequence>
<feature type="binding site" evidence="5">
    <location>
        <position position="13"/>
    </location>
    <ligand>
        <name>Mg(2+)</name>
        <dbReference type="ChEBI" id="CHEBI:18420"/>
    </ligand>
</feature>
<gene>
    <name evidence="5" type="primary">vapC</name>
    <name evidence="7" type="ORF">SAMN05443248_7432</name>
</gene>
<dbReference type="Gene3D" id="3.40.50.1010">
    <property type="entry name" value="5'-nuclease"/>
    <property type="match status" value="1"/>
</dbReference>
<name>A0A1M5XKZ0_9BRAD</name>
<reference evidence="7 8" key="1">
    <citation type="submission" date="2016-11" db="EMBL/GenBank/DDBJ databases">
        <authorList>
            <person name="Jaros S."/>
            <person name="Januszkiewicz K."/>
            <person name="Wedrychowicz H."/>
        </authorList>
    </citation>
    <scope>NUCLEOTIDE SEQUENCE [LARGE SCALE GENOMIC DNA]</scope>
    <source>
        <strain evidence="7 8">GAS138</strain>
    </source>
</reference>
<dbReference type="AlphaFoldDB" id="A0A1M5XKZ0"/>
<dbReference type="EC" id="3.1.-.-" evidence="5"/>
<evidence type="ECO:0000256" key="4">
    <source>
        <dbReference type="ARBA" id="ARBA00022801"/>
    </source>
</evidence>
<organism evidence="7 8">
    <name type="scientific">Bradyrhizobium erythrophlei</name>
    <dbReference type="NCBI Taxonomy" id="1437360"/>
    <lineage>
        <taxon>Bacteria</taxon>
        <taxon>Pseudomonadati</taxon>
        <taxon>Pseudomonadota</taxon>
        <taxon>Alphaproteobacteria</taxon>
        <taxon>Hyphomicrobiales</taxon>
        <taxon>Nitrobacteraceae</taxon>
        <taxon>Bradyrhizobium</taxon>
    </lineage>
</organism>
<dbReference type="InterPro" id="IPR022907">
    <property type="entry name" value="VapC_family"/>
</dbReference>
<keyword evidence="5" id="KW-0460">Magnesium</keyword>
<evidence type="ECO:0000256" key="2">
    <source>
        <dbReference type="ARBA" id="ARBA00022722"/>
    </source>
</evidence>
<evidence type="ECO:0000256" key="5">
    <source>
        <dbReference type="HAMAP-Rule" id="MF_00265"/>
    </source>
</evidence>
<dbReference type="InterPro" id="IPR029060">
    <property type="entry name" value="PIN-like_dom_sf"/>
</dbReference>
<evidence type="ECO:0000259" key="6">
    <source>
        <dbReference type="Pfam" id="PF01850"/>
    </source>
</evidence>
<proteinExistence type="inferred from homology"/>
<dbReference type="SUPFAM" id="SSF88723">
    <property type="entry name" value="PIN domain-like"/>
    <property type="match status" value="1"/>
</dbReference>
<evidence type="ECO:0000313" key="8">
    <source>
        <dbReference type="Proteomes" id="UP000189796"/>
    </source>
</evidence>
<dbReference type="Proteomes" id="UP000189796">
    <property type="component" value="Chromosome I"/>
</dbReference>
<evidence type="ECO:0000313" key="7">
    <source>
        <dbReference type="EMBL" id="SHI00507.1"/>
    </source>
</evidence>
<dbReference type="GO" id="GO:0016787">
    <property type="term" value="F:hydrolase activity"/>
    <property type="evidence" value="ECO:0007669"/>
    <property type="project" value="UniProtKB-KW"/>
</dbReference>
<evidence type="ECO:0000256" key="3">
    <source>
        <dbReference type="ARBA" id="ARBA00022723"/>
    </source>
</evidence>
<accession>A0A1M5XKZ0</accession>
<dbReference type="HAMAP" id="MF_00265">
    <property type="entry name" value="VapC_Nob1"/>
    <property type="match status" value="1"/>
</dbReference>
<keyword evidence="5" id="KW-0800">Toxin</keyword>
<comment type="cofactor">
    <cofactor evidence="5">
        <name>Mg(2+)</name>
        <dbReference type="ChEBI" id="CHEBI:18420"/>
    </cofactor>
</comment>
<keyword evidence="1 5" id="KW-1277">Toxin-antitoxin system</keyword>
<dbReference type="CDD" id="cd09854">
    <property type="entry name" value="PIN_VapC-like"/>
    <property type="match status" value="1"/>
</dbReference>
<dbReference type="RefSeq" id="WP_172842760.1">
    <property type="nucleotide sequence ID" value="NZ_LT670817.1"/>
</dbReference>
<evidence type="ECO:0000256" key="1">
    <source>
        <dbReference type="ARBA" id="ARBA00022649"/>
    </source>
</evidence>
<dbReference type="EMBL" id="LT670817">
    <property type="protein sequence ID" value="SHI00507.1"/>
    <property type="molecule type" value="Genomic_DNA"/>
</dbReference>
<keyword evidence="2 5" id="KW-0540">Nuclease</keyword>
<dbReference type="Pfam" id="PF01850">
    <property type="entry name" value="PIN"/>
    <property type="match status" value="1"/>
</dbReference>
<comment type="similarity">
    <text evidence="5">Belongs to the PINc/VapC protein family.</text>
</comment>
<dbReference type="GO" id="GO:0004540">
    <property type="term" value="F:RNA nuclease activity"/>
    <property type="evidence" value="ECO:0007669"/>
    <property type="project" value="InterPro"/>
</dbReference>